<accession>A0A328F6K2</accession>
<dbReference type="Proteomes" id="UP000248798">
    <property type="component" value="Unassembled WGS sequence"/>
</dbReference>
<dbReference type="Pfam" id="PF13181">
    <property type="entry name" value="TPR_8"/>
    <property type="match status" value="1"/>
</dbReference>
<dbReference type="Pfam" id="PF14559">
    <property type="entry name" value="TPR_19"/>
    <property type="match status" value="1"/>
</dbReference>
<reference evidence="2 5" key="2">
    <citation type="submission" date="2019-02" db="EMBL/GenBank/DDBJ databases">
        <title>Complete genome sequence of Desulfobacter hydrogenophilus AcRS1.</title>
        <authorList>
            <person name="Marietou A."/>
            <person name="Lund M.B."/>
            <person name="Marshall I.P.G."/>
            <person name="Schreiber L."/>
            <person name="Jorgensen B."/>
        </authorList>
    </citation>
    <scope>NUCLEOTIDE SEQUENCE [LARGE SCALE GENOMIC DNA]</scope>
    <source>
        <strain evidence="2 5">AcRS1</strain>
    </source>
</reference>
<evidence type="ECO:0000256" key="1">
    <source>
        <dbReference type="PROSITE-ProRule" id="PRU00339"/>
    </source>
</evidence>
<dbReference type="AlphaFoldDB" id="A0A328F6K2"/>
<dbReference type="PROSITE" id="PS50005">
    <property type="entry name" value="TPR"/>
    <property type="match status" value="1"/>
</dbReference>
<name>A0A328F6K2_9BACT</name>
<dbReference type="InterPro" id="IPR019734">
    <property type="entry name" value="TPR_rpt"/>
</dbReference>
<evidence type="ECO:0000313" key="3">
    <source>
        <dbReference type="EMBL" id="RAM00151.1"/>
    </source>
</evidence>
<dbReference type="Gene3D" id="1.25.40.10">
    <property type="entry name" value="Tetratricopeptide repeat domain"/>
    <property type="match status" value="3"/>
</dbReference>
<dbReference type="OrthoDB" id="5419108at2"/>
<dbReference type="PANTHER" id="PTHR12558:SF13">
    <property type="entry name" value="CELL DIVISION CYCLE PROTEIN 27 HOMOLOG"/>
    <property type="match status" value="1"/>
</dbReference>
<organism evidence="3 4">
    <name type="scientific">Desulfobacter hydrogenophilus</name>
    <dbReference type="NCBI Taxonomy" id="2291"/>
    <lineage>
        <taxon>Bacteria</taxon>
        <taxon>Pseudomonadati</taxon>
        <taxon>Thermodesulfobacteriota</taxon>
        <taxon>Desulfobacteria</taxon>
        <taxon>Desulfobacterales</taxon>
        <taxon>Desulfobacteraceae</taxon>
        <taxon>Desulfobacter</taxon>
    </lineage>
</organism>
<evidence type="ECO:0000313" key="5">
    <source>
        <dbReference type="Proteomes" id="UP000293902"/>
    </source>
</evidence>
<dbReference type="SUPFAM" id="SSF48452">
    <property type="entry name" value="TPR-like"/>
    <property type="match status" value="3"/>
</dbReference>
<dbReference type="PANTHER" id="PTHR12558">
    <property type="entry name" value="CELL DIVISION CYCLE 16,23,27"/>
    <property type="match status" value="1"/>
</dbReference>
<evidence type="ECO:0000313" key="2">
    <source>
        <dbReference type="EMBL" id="QBH15082.1"/>
    </source>
</evidence>
<dbReference type="InterPro" id="IPR011990">
    <property type="entry name" value="TPR-like_helical_dom_sf"/>
</dbReference>
<sequence>MIISLAKLAKILLVIVLFVMLTAQGLLLYSRYIYQQGIDYTLDNAWDQALASFYKSESIIPDWLCQYYAAWDLYRINLAAGKTLNQIGQAYLTAEEVDLPKAFDTYLSARAHLEQAERIDPVTYEVAFSQAQTETSLEMIYTTLYPEKLPPYDPDTLYRKAIQLRPNGIIILYSYAMFLAFRGDEEKLGSVVRRMTETFPSVYGKLKKEYFWSETLTSQAEAGLNSALEKDISPREAHQALADIYSQSGSYDQAAFEYHASLDIRSFTNNWRNYIHMGRLQYLAGNIDESDSWFLKGLQTTTDFVSALNSVYYFFKCEEQLPEFIRFATGIEQKLSNSPEIDLAIARAWMNLKNYPLAEARLLRLTAKNKNAEAYYLLAKIAQQEQDLDQMELMAQKATVLDKDNSSYFYLFSEALRRQRKYSEAEETATKALEKSQKGNPWLFSNRAWTRWAQQKYETAALDWKRAFDLKPDNPDFLYRIAQCYERVARFEEAKTYVTKALVLSPDNASYQKLRQRLK</sequence>
<proteinExistence type="predicted"/>
<reference evidence="3 4" key="1">
    <citation type="submission" date="2018-06" db="EMBL/GenBank/DDBJ databases">
        <title>Complete Genome Sequence of Desulfobacter hydrogenophilus (DSM3380).</title>
        <authorList>
            <person name="Marietou A."/>
            <person name="Schreiber L."/>
            <person name="Marshall I."/>
            <person name="Jorgensen B."/>
        </authorList>
    </citation>
    <scope>NUCLEOTIDE SEQUENCE [LARGE SCALE GENOMIC DNA]</scope>
    <source>
        <strain evidence="3 4">DSM 3380</strain>
    </source>
</reference>
<feature type="repeat" description="TPR" evidence="1">
    <location>
        <begin position="475"/>
        <end position="508"/>
    </location>
</feature>
<dbReference type="SMART" id="SM00028">
    <property type="entry name" value="TPR"/>
    <property type="match status" value="6"/>
</dbReference>
<dbReference type="Proteomes" id="UP000293902">
    <property type="component" value="Chromosome"/>
</dbReference>
<evidence type="ECO:0000313" key="4">
    <source>
        <dbReference type="Proteomes" id="UP000248798"/>
    </source>
</evidence>
<protein>
    <submittedName>
        <fullName evidence="2">Tetratricopeptide repeat protein</fullName>
    </submittedName>
</protein>
<dbReference type="RefSeq" id="WP_111960158.1">
    <property type="nucleotide sequence ID" value="NZ_CP036313.1"/>
</dbReference>
<keyword evidence="1" id="KW-0802">TPR repeat</keyword>
<dbReference type="EMBL" id="QLNI01000061">
    <property type="protein sequence ID" value="RAM00151.1"/>
    <property type="molecule type" value="Genomic_DNA"/>
</dbReference>
<gene>
    <name evidence="3" type="ORF">DO021_20530</name>
    <name evidence="2" type="ORF">EYB58_20445</name>
</gene>
<keyword evidence="5" id="KW-1185">Reference proteome</keyword>
<dbReference type="EMBL" id="CP036313">
    <property type="protein sequence ID" value="QBH15082.1"/>
    <property type="molecule type" value="Genomic_DNA"/>
</dbReference>